<reference evidence="2" key="1">
    <citation type="journal article" date="2020" name="mSystems">
        <title>Genome- and Community-Level Interaction Insights into Carbon Utilization and Element Cycling Functions of Hydrothermarchaeota in Hydrothermal Sediment.</title>
        <authorList>
            <person name="Zhou Z."/>
            <person name="Liu Y."/>
            <person name="Xu W."/>
            <person name="Pan J."/>
            <person name="Luo Z.H."/>
            <person name="Li M."/>
        </authorList>
    </citation>
    <scope>NUCLEOTIDE SEQUENCE [LARGE SCALE GENOMIC DNA]</scope>
    <source>
        <strain evidence="2">HyVt-102</strain>
    </source>
</reference>
<dbReference type="AlphaFoldDB" id="A0A7C0ZLQ2"/>
<dbReference type="Proteomes" id="UP000885847">
    <property type="component" value="Unassembled WGS sequence"/>
</dbReference>
<evidence type="ECO:0000313" key="2">
    <source>
        <dbReference type="EMBL" id="HDI83484.1"/>
    </source>
</evidence>
<organism evidence="2">
    <name type="scientific">candidate division WOR-3 bacterium</name>
    <dbReference type="NCBI Taxonomy" id="2052148"/>
    <lineage>
        <taxon>Bacteria</taxon>
        <taxon>Bacteria division WOR-3</taxon>
    </lineage>
</organism>
<comment type="caution">
    <text evidence="2">The sequence shown here is derived from an EMBL/GenBank/DDBJ whole genome shotgun (WGS) entry which is preliminary data.</text>
</comment>
<keyword evidence="1" id="KW-1133">Transmembrane helix</keyword>
<name>A0A7C0ZLQ2_UNCW3</name>
<accession>A0A7C0ZLQ2</accession>
<protein>
    <submittedName>
        <fullName evidence="2">Uncharacterized protein</fullName>
    </submittedName>
</protein>
<keyword evidence="1" id="KW-0472">Membrane</keyword>
<dbReference type="EMBL" id="DQWE01000322">
    <property type="protein sequence ID" value="HDI83484.1"/>
    <property type="molecule type" value="Genomic_DNA"/>
</dbReference>
<gene>
    <name evidence="2" type="ORF">ENF18_06815</name>
</gene>
<keyword evidence="1" id="KW-0812">Transmembrane</keyword>
<feature type="non-terminal residue" evidence="2">
    <location>
        <position position="631"/>
    </location>
</feature>
<sequence length="631" mass="70214">MRWFKLILKITGIILGVVIIGIVIFLNTPYMKNIVERIANGFLKGEVSIESLRLTPVSIRIRGFKWSENGEDIIKLDYCGVNFNPLEIKNLKIRKVVVAGLVMNAPESLKTHLNLPERKREGVNIPPITVKYIRLDSISAYSKGHKIDLNTTLSIISDTSGMSIGFSRLVFNLDEEELVSGMNGEILIKDMNRIRIDSLSMGLIGGRMFVDGIIDTTLNLSLLLTNIHLSKLRGIAKDTTLTGIFNLKALVGGSIKEPDVKARINLRKPEFNGYSLNLVNVDAHLKGKEYSAILSVDTELSGEITGEIQEFTRGKLQLTKLNLEKFTGTGTELNGNITFNLDKNFNGNFNIQLYQSDYEGINFDKIKLIARRVGLDFYLDTLVVMGEIGRLFAGGEFVSGALDVSAWSDSLDIGIMKKFVKKYDMDGILKMNISVKGKPQNPSATGNIFIRKFTFRNISMDSLCLALNLSDKKNGMATIKVCNFKQGKTTVDTLLLKASLEDTVARFGIISYLGKQNLKISGKTSTGMPFVCRLDTFLFRKKGKKDIRNLKPILINMNRGELSIRDFSMKGPGFQFILNGTLGKKIDFLMNISSPDLRRIGMYMGLKHILKGDVDLYVNVQGTKTSPIASV</sequence>
<feature type="transmembrane region" description="Helical" evidence="1">
    <location>
        <begin position="7"/>
        <end position="26"/>
    </location>
</feature>
<evidence type="ECO:0000256" key="1">
    <source>
        <dbReference type="SAM" id="Phobius"/>
    </source>
</evidence>
<proteinExistence type="predicted"/>